<protein>
    <submittedName>
        <fullName evidence="2">Cell wall-binding repeat-containing protein</fullName>
    </submittedName>
</protein>
<accession>A0A544QTB3</accession>
<evidence type="ECO:0000313" key="2">
    <source>
        <dbReference type="EMBL" id="TQQ83932.1"/>
    </source>
</evidence>
<keyword evidence="1" id="KW-1133">Transmembrane helix</keyword>
<keyword evidence="1" id="KW-0812">Transmembrane</keyword>
<dbReference type="OrthoDB" id="1745558at2"/>
<keyword evidence="3" id="KW-1185">Reference proteome</keyword>
<sequence>MLFYRIGEFKMKKKIFASVAIAILVIISYFSGDVINHFYLNNYNKSSIVGIDRFDTIIKSGESQWKNSTEAILMNTSNIEDAISLSSYAINNNEPILLTRDTELSEYTYKFLKNSKIKKVYIYGGIHEIPRNIERIIERIGIETERIYNDYNDNASIDIAEKMIKKHKKREVFFVYNSVDGYSDAMSVLPASVKYNIPIIFTDETGYSKASDFVRENSIEKIYLIGDENKFGDTFEKLYMDLNVERIVTKDKFELNRVINKKFFDIDNADTAYIVKAGNISKEGYTISSDFINGIAIMPKFATGNNILVLNDEGYLQKEAKNMIDEYGIKNLCSVGFKLEKRELIILTEEQRGIISGIVLSAMLVFMLIRGISAGQV</sequence>
<feature type="transmembrane region" description="Helical" evidence="1">
    <location>
        <begin position="353"/>
        <end position="372"/>
    </location>
</feature>
<name>A0A544QTB3_9FIRM</name>
<dbReference type="Pfam" id="PF04122">
    <property type="entry name" value="CW_binding_2"/>
    <property type="match status" value="2"/>
</dbReference>
<keyword evidence="1" id="KW-0472">Membrane</keyword>
<evidence type="ECO:0000256" key="1">
    <source>
        <dbReference type="SAM" id="Phobius"/>
    </source>
</evidence>
<dbReference type="InterPro" id="IPR051922">
    <property type="entry name" value="Bact_Sporulation_Assoc"/>
</dbReference>
<dbReference type="InterPro" id="IPR007253">
    <property type="entry name" value="Cell_wall-bd_2"/>
</dbReference>
<evidence type="ECO:0000313" key="3">
    <source>
        <dbReference type="Proteomes" id="UP000317863"/>
    </source>
</evidence>
<proteinExistence type="predicted"/>
<comment type="caution">
    <text evidence="2">The sequence shown here is derived from an EMBL/GenBank/DDBJ whole genome shotgun (WGS) entry which is preliminary data.</text>
</comment>
<dbReference type="AlphaFoldDB" id="A0A544QTB3"/>
<gene>
    <name evidence="2" type="ORF">EXD82_09080</name>
</gene>
<dbReference type="PANTHER" id="PTHR30032">
    <property type="entry name" value="N-ACETYLMURAMOYL-L-ALANINE AMIDASE-RELATED"/>
    <property type="match status" value="1"/>
</dbReference>
<organism evidence="2 3">
    <name type="scientific">Peptacetobacter hominis</name>
    <dbReference type="NCBI Taxonomy" id="2743610"/>
    <lineage>
        <taxon>Bacteria</taxon>
        <taxon>Bacillati</taxon>
        <taxon>Bacillota</taxon>
        <taxon>Clostridia</taxon>
        <taxon>Peptostreptococcales</taxon>
        <taxon>Peptostreptococcaceae</taxon>
        <taxon>Peptacetobacter</taxon>
    </lineage>
</organism>
<dbReference type="EMBL" id="SGJB01000019">
    <property type="protein sequence ID" value="TQQ83932.1"/>
    <property type="molecule type" value="Genomic_DNA"/>
</dbReference>
<dbReference type="PANTHER" id="PTHR30032:SF8">
    <property type="entry name" value="GERMINATION-SPECIFIC N-ACETYLMURAMOYL-L-ALANINE AMIDASE"/>
    <property type="match status" value="1"/>
</dbReference>
<reference evidence="2 3" key="1">
    <citation type="submission" date="2019-02" db="EMBL/GenBank/DDBJ databases">
        <title>Peptostreptococcaceae bacterium ZHW00191 nov., a new bacterium isolated from the human gut.</title>
        <authorList>
            <person name="Zhou H.-W."/>
            <person name="Chen X.-J."/>
        </authorList>
    </citation>
    <scope>NUCLEOTIDE SEQUENCE [LARGE SCALE GENOMIC DNA]</scope>
    <source>
        <strain evidence="2 3">ZHW00191</strain>
    </source>
</reference>
<dbReference type="Proteomes" id="UP000317863">
    <property type="component" value="Unassembled WGS sequence"/>
</dbReference>